<organism evidence="2 3">
    <name type="scientific">Corallococcus interemptor</name>
    <dbReference type="NCBI Taxonomy" id="2316720"/>
    <lineage>
        <taxon>Bacteria</taxon>
        <taxon>Pseudomonadati</taxon>
        <taxon>Myxococcota</taxon>
        <taxon>Myxococcia</taxon>
        <taxon>Myxococcales</taxon>
        <taxon>Cystobacterineae</taxon>
        <taxon>Myxococcaceae</taxon>
        <taxon>Corallococcus</taxon>
    </lineage>
</organism>
<dbReference type="EMBL" id="RAWM01000085">
    <property type="protein sequence ID" value="RKH64341.1"/>
    <property type="molecule type" value="Genomic_DNA"/>
</dbReference>
<evidence type="ECO:0000313" key="3">
    <source>
        <dbReference type="Proteomes" id="UP000282656"/>
    </source>
</evidence>
<feature type="transmembrane region" description="Helical" evidence="1">
    <location>
        <begin position="62"/>
        <end position="81"/>
    </location>
</feature>
<comment type="caution">
    <text evidence="2">The sequence shown here is derived from an EMBL/GenBank/DDBJ whole genome shotgun (WGS) entry which is preliminary data.</text>
</comment>
<dbReference type="OrthoDB" id="5515837at2"/>
<keyword evidence="1" id="KW-1133">Transmembrane helix</keyword>
<dbReference type="AlphaFoldDB" id="A0A3A8Q9U6"/>
<keyword evidence="1" id="KW-0472">Membrane</keyword>
<proteinExistence type="predicted"/>
<keyword evidence="3" id="KW-1185">Reference proteome</keyword>
<dbReference type="RefSeq" id="WP_121724452.1">
    <property type="nucleotide sequence ID" value="NZ_RAWM01000085.1"/>
</dbReference>
<gene>
    <name evidence="2" type="ORF">D7X96_25905</name>
</gene>
<protein>
    <submittedName>
        <fullName evidence="2">Uncharacterized protein</fullName>
    </submittedName>
</protein>
<reference evidence="3" key="1">
    <citation type="submission" date="2018-09" db="EMBL/GenBank/DDBJ databases">
        <authorList>
            <person name="Livingstone P.G."/>
            <person name="Whitworth D.E."/>
        </authorList>
    </citation>
    <scope>NUCLEOTIDE SEQUENCE [LARGE SCALE GENOMIC DNA]</scope>
    <source>
        <strain evidence="3">AB047A</strain>
    </source>
</reference>
<feature type="transmembrane region" description="Helical" evidence="1">
    <location>
        <begin position="88"/>
        <end position="109"/>
    </location>
</feature>
<feature type="transmembrane region" description="Helical" evidence="1">
    <location>
        <begin position="7"/>
        <end position="25"/>
    </location>
</feature>
<evidence type="ECO:0000313" key="2">
    <source>
        <dbReference type="EMBL" id="RKH64341.1"/>
    </source>
</evidence>
<sequence>MRDPYAAAYVAGAVGTGALGLLVTVRNASLGHPPPYAARHIARQVLSRLFGRWMSRREASRWAFALRAGYGPLLGMGWGLVRRRTSKWTLLHSGVLLGLGVLAFERAAFPLFKATAVSNSWSRAEHAWLFAQTALFGIVTEATMRWLVKEETDSGSGTGVPSSGQAPG</sequence>
<name>A0A3A8Q9U6_9BACT</name>
<keyword evidence="1" id="KW-0812">Transmembrane</keyword>
<dbReference type="Proteomes" id="UP000282656">
    <property type="component" value="Unassembled WGS sequence"/>
</dbReference>
<evidence type="ECO:0000256" key="1">
    <source>
        <dbReference type="SAM" id="Phobius"/>
    </source>
</evidence>
<accession>A0A3A8Q9U6</accession>